<feature type="non-terminal residue" evidence="3">
    <location>
        <position position="103"/>
    </location>
</feature>
<keyword evidence="2" id="KW-0812">Transmembrane</keyword>
<dbReference type="Proteomes" id="UP000756703">
    <property type="component" value="Unassembled WGS sequence"/>
</dbReference>
<organism evidence="3 4">
    <name type="scientific">Candidatus Sungiibacteriota bacterium</name>
    <dbReference type="NCBI Taxonomy" id="2750080"/>
    <lineage>
        <taxon>Bacteria</taxon>
        <taxon>Candidatus Sungiibacteriota</taxon>
    </lineage>
</organism>
<protein>
    <submittedName>
        <fullName evidence="3">Uncharacterized protein</fullName>
    </submittedName>
</protein>
<gene>
    <name evidence="3" type="ORF">HY473_01395</name>
</gene>
<evidence type="ECO:0000313" key="4">
    <source>
        <dbReference type="Proteomes" id="UP000756703"/>
    </source>
</evidence>
<dbReference type="AlphaFoldDB" id="A0A932YXM2"/>
<evidence type="ECO:0000256" key="1">
    <source>
        <dbReference type="SAM" id="MobiDB-lite"/>
    </source>
</evidence>
<keyword evidence="2" id="KW-1133">Transmembrane helix</keyword>
<reference evidence="3" key="1">
    <citation type="submission" date="2020-07" db="EMBL/GenBank/DDBJ databases">
        <title>Huge and variable diversity of episymbiotic CPR bacteria and DPANN archaea in groundwater ecosystems.</title>
        <authorList>
            <person name="He C.Y."/>
            <person name="Keren R."/>
            <person name="Whittaker M."/>
            <person name="Farag I.F."/>
            <person name="Doudna J."/>
            <person name="Cate J.H.D."/>
            <person name="Banfield J.F."/>
        </authorList>
    </citation>
    <scope>NUCLEOTIDE SEQUENCE</scope>
    <source>
        <strain evidence="3">NC_groundwater_1225_Ag_S-0.1um_56_177</strain>
    </source>
</reference>
<comment type="caution">
    <text evidence="3">The sequence shown here is derived from an EMBL/GenBank/DDBJ whole genome shotgun (WGS) entry which is preliminary data.</text>
</comment>
<dbReference type="EMBL" id="JACQMI010000013">
    <property type="protein sequence ID" value="MBI4132739.1"/>
    <property type="molecule type" value="Genomic_DNA"/>
</dbReference>
<feature type="transmembrane region" description="Helical" evidence="2">
    <location>
        <begin position="78"/>
        <end position="102"/>
    </location>
</feature>
<evidence type="ECO:0000313" key="3">
    <source>
        <dbReference type="EMBL" id="MBI4132739.1"/>
    </source>
</evidence>
<evidence type="ECO:0000256" key="2">
    <source>
        <dbReference type="SAM" id="Phobius"/>
    </source>
</evidence>
<feature type="region of interest" description="Disordered" evidence="1">
    <location>
        <begin position="42"/>
        <end position="66"/>
    </location>
</feature>
<feature type="compositionally biased region" description="Gly residues" evidence="1">
    <location>
        <begin position="50"/>
        <end position="66"/>
    </location>
</feature>
<name>A0A932YXM2_9BACT</name>
<proteinExistence type="predicted"/>
<sequence>MTIPIAVKLLWLGVLTTTVAAMFVSLGLPQHADAAIVILRENPTGSAKPGDGGTKAGDGGTKSGDGGIKGPSAYLGNLYIWFLGFVGIAALFAMVYGGVLYMF</sequence>
<keyword evidence="2" id="KW-0472">Membrane</keyword>
<accession>A0A932YXM2</accession>